<reference evidence="2" key="1">
    <citation type="journal article" date="2020" name="Stud. Mycol.">
        <title>101 Dothideomycetes genomes: a test case for predicting lifestyles and emergence of pathogens.</title>
        <authorList>
            <person name="Haridas S."/>
            <person name="Albert R."/>
            <person name="Binder M."/>
            <person name="Bloem J."/>
            <person name="Labutti K."/>
            <person name="Salamov A."/>
            <person name="Andreopoulos B."/>
            <person name="Baker S."/>
            <person name="Barry K."/>
            <person name="Bills G."/>
            <person name="Bluhm B."/>
            <person name="Cannon C."/>
            <person name="Castanera R."/>
            <person name="Culley D."/>
            <person name="Daum C."/>
            <person name="Ezra D."/>
            <person name="Gonzalez J."/>
            <person name="Henrissat B."/>
            <person name="Kuo A."/>
            <person name="Liang C."/>
            <person name="Lipzen A."/>
            <person name="Lutzoni F."/>
            <person name="Magnuson J."/>
            <person name="Mondo S."/>
            <person name="Nolan M."/>
            <person name="Ohm R."/>
            <person name="Pangilinan J."/>
            <person name="Park H.-J."/>
            <person name="Ramirez L."/>
            <person name="Alfaro M."/>
            <person name="Sun H."/>
            <person name="Tritt A."/>
            <person name="Yoshinaga Y."/>
            <person name="Zwiers L.-H."/>
            <person name="Turgeon B."/>
            <person name="Goodwin S."/>
            <person name="Spatafora J."/>
            <person name="Crous P."/>
            <person name="Grigoriev I."/>
        </authorList>
    </citation>
    <scope>NUCLEOTIDE SEQUENCE</scope>
    <source>
        <strain evidence="2">CBS 690.94</strain>
    </source>
</reference>
<keyword evidence="3" id="KW-1185">Reference proteome</keyword>
<dbReference type="PANTHER" id="PTHR39219">
    <property type="entry name" value="ER MEMBRANE PROTEIN COMPLEX SUBUNIT 10"/>
    <property type="match status" value="1"/>
</dbReference>
<organism evidence="2 3">
    <name type="scientific">Karstenula rhodostoma CBS 690.94</name>
    <dbReference type="NCBI Taxonomy" id="1392251"/>
    <lineage>
        <taxon>Eukaryota</taxon>
        <taxon>Fungi</taxon>
        <taxon>Dikarya</taxon>
        <taxon>Ascomycota</taxon>
        <taxon>Pezizomycotina</taxon>
        <taxon>Dothideomycetes</taxon>
        <taxon>Pleosporomycetidae</taxon>
        <taxon>Pleosporales</taxon>
        <taxon>Massarineae</taxon>
        <taxon>Didymosphaeriaceae</taxon>
        <taxon>Karstenula</taxon>
    </lineage>
</organism>
<feature type="chain" id="PRO_5040254580" evidence="1">
    <location>
        <begin position="17"/>
        <end position="141"/>
    </location>
</feature>
<evidence type="ECO:0000313" key="3">
    <source>
        <dbReference type="Proteomes" id="UP000799764"/>
    </source>
</evidence>
<name>A0A9P4UCE1_9PLEO</name>
<keyword evidence="1" id="KW-0732">Signal</keyword>
<protein>
    <submittedName>
        <fullName evidence="2">Uncharacterized protein</fullName>
    </submittedName>
</protein>
<dbReference type="Proteomes" id="UP000799764">
    <property type="component" value="Unassembled WGS sequence"/>
</dbReference>
<evidence type="ECO:0000256" key="1">
    <source>
        <dbReference type="SAM" id="SignalP"/>
    </source>
</evidence>
<proteinExistence type="predicted"/>
<gene>
    <name evidence="2" type="ORF">P171DRAFT_289953</name>
</gene>
<comment type="caution">
    <text evidence="2">The sequence shown here is derived from an EMBL/GenBank/DDBJ whole genome shotgun (WGS) entry which is preliminary data.</text>
</comment>
<dbReference type="OrthoDB" id="1894652at2759"/>
<dbReference type="PANTHER" id="PTHR39219:SF1">
    <property type="entry name" value="ER MEMBRANE PROTEIN COMPLEX SUBUNIT 10"/>
    <property type="match status" value="1"/>
</dbReference>
<sequence>MLLPKLFLLPAAVASSVTVYMHSVPSTSSPQTAVIPSPIPLVQISYDADQTTGTVISYTPPQGSYASDHLLRIGLHDTKAGTWKGHVGFRTTVKEAGDGDELEVELVRREAGPKPVLNKPVVLNADGRIDSKEPEKTFIQK</sequence>
<accession>A0A9P4UCE1</accession>
<feature type="signal peptide" evidence="1">
    <location>
        <begin position="1"/>
        <end position="16"/>
    </location>
</feature>
<dbReference type="AlphaFoldDB" id="A0A9P4UCE1"/>
<evidence type="ECO:0000313" key="2">
    <source>
        <dbReference type="EMBL" id="KAF2445131.1"/>
    </source>
</evidence>
<dbReference type="EMBL" id="MU001500">
    <property type="protein sequence ID" value="KAF2445131.1"/>
    <property type="molecule type" value="Genomic_DNA"/>
</dbReference>